<dbReference type="GO" id="GO:0000938">
    <property type="term" value="C:GARP complex"/>
    <property type="evidence" value="ECO:0007669"/>
    <property type="project" value="InterPro"/>
</dbReference>
<evidence type="ECO:0000259" key="9">
    <source>
        <dbReference type="Pfam" id="PF04100"/>
    </source>
</evidence>
<dbReference type="SUPFAM" id="SSF53448">
    <property type="entry name" value="Nucleotide-diphospho-sugar transferases"/>
    <property type="match status" value="1"/>
</dbReference>
<dbReference type="PANTHER" id="PTHR12820">
    <property type="entry name" value="VACUOLAR SORTING PROTEIN 53"/>
    <property type="match status" value="1"/>
</dbReference>
<dbReference type="Gene3D" id="3.90.550.10">
    <property type="entry name" value="Spore Coat Polysaccharide Biosynthesis Protein SpsA, Chain A"/>
    <property type="match status" value="2"/>
</dbReference>
<organism evidence="11 12">
    <name type="scientific">Leptosia nina</name>
    <dbReference type="NCBI Taxonomy" id="320188"/>
    <lineage>
        <taxon>Eukaryota</taxon>
        <taxon>Metazoa</taxon>
        <taxon>Ecdysozoa</taxon>
        <taxon>Arthropoda</taxon>
        <taxon>Hexapoda</taxon>
        <taxon>Insecta</taxon>
        <taxon>Pterygota</taxon>
        <taxon>Neoptera</taxon>
        <taxon>Endopterygota</taxon>
        <taxon>Lepidoptera</taxon>
        <taxon>Glossata</taxon>
        <taxon>Ditrysia</taxon>
        <taxon>Papilionoidea</taxon>
        <taxon>Pieridae</taxon>
        <taxon>Pierinae</taxon>
        <taxon>Leptosia</taxon>
    </lineage>
</organism>
<dbReference type="Proteomes" id="UP001497472">
    <property type="component" value="Unassembled WGS sequence"/>
</dbReference>
<evidence type="ECO:0000256" key="5">
    <source>
        <dbReference type="ARBA" id="ARBA00022753"/>
    </source>
</evidence>
<dbReference type="PANTHER" id="PTHR12820:SF0">
    <property type="entry name" value="VACUOLAR PROTEIN SORTING-ASSOCIATED PROTEIN 53 HOMOLOG"/>
    <property type="match status" value="1"/>
</dbReference>
<keyword evidence="7" id="KW-0472">Membrane</keyword>
<keyword evidence="5" id="KW-0967">Endosome</keyword>
<evidence type="ECO:0000313" key="11">
    <source>
        <dbReference type="EMBL" id="CAK1549089.1"/>
    </source>
</evidence>
<accession>A0AAV1JK99</accession>
<gene>
    <name evidence="11" type="ORF">LNINA_LOCUS8421</name>
</gene>
<dbReference type="Pfam" id="PF00535">
    <property type="entry name" value="Glycos_transf_2"/>
    <property type="match status" value="1"/>
</dbReference>
<sequence>MDSSEGLDDKDSGPEVQLNFPASVMSRIEELMGGTEQFDSDEFDAVSYINKVFPTEQSLSGVETAAARCEFHLAAVQHDIRRLVQAQHDQRISGHEALLEARKCISELALQVTDINKKAERSESMVREITSEIKQLDCAKWNLTAAITALNHLHMLVGGAAALRTLAQNRQYKELVLPLQAIMEVLQHLECYRDIPELNKLRDELHTIRADLATQILADFKQCFTGGGKSGVSHRTLSEACGVVDVLDPKVKQDLLKWFISLQLQEYEHLFSSEQEHAWLAHIARRYAWLKRHLLSVEQSLANLFPAPWRLSERIAHQFCKITRDNLTSLMSTRRNELDCKLLLYAIQQTHNFELLLHKRFIGTELGSETVETHNNNEISFEEYIEQNVEDMTSQKSPWVGLVGGCFEAHLSLYISSLDTNLRSLMDRFIQEAKSMELSDTAEGSGSGGVLASCADLFLFYKKCLAQCARLSTGEPMLELAGVFGKYLREYASCVLQSALPRNSGSNASGNSTVSLSTVPNIVTNLHTFLRDDSTVRYTKQEIAKITSVITTSEYCLETTVHLEQKLKEKITPTLAEKIDLGPEQDLFHKMISTCIQLLVQDLELACEPALQAMTKISWLHFDNVGDQSSYVTQIIMHLKNTVPILRDNLASSRKYFTQFCIRFANSFIPKFIQNVYKCKPISTVGSEQLLLDTHMLKTALLELPSIGSEVKRQAPTTYTKVVIKLMTKAEMILKLVMAPLDNNLDGFVSQFLQLLPESTIAEFHKVLDMKGAKLSKTQLGALDALFKETSKSNICLILSLFEHWRGGKRIVKADTEDPNAELEREILDDEKRIIPGLGEGGAAAHLFGEAKRLGEESEKKLAINVYLSDRIPYNRSLNDHRNPACKRVLYDAELPSASVILIFHNEPYSVVIRTIWSVVNSARRDQPWYRRANFVDRNTGATMNLGYPGQDPSSPFVYLKEIILVDDNSTLPELKGKLSHYIRTRLPPDLIKILRLPDRVGVTQARFAGSRVAVGDVMIFLDSHCEANADWLRPLLQRIKDERTAVLTPIIDMIQQTTFEYQAGDRNFEVLTSISKTFGDSFKYGSS</sequence>
<comment type="subcellular location">
    <subcellularLocation>
        <location evidence="2">Endosome membrane</location>
        <topology evidence="2">Peripheral membrane protein</topology>
    </subcellularLocation>
    <subcellularLocation>
        <location evidence="1">Golgi apparatus</location>
        <location evidence="1">trans-Golgi network membrane</location>
        <topology evidence="1">Peripheral membrane protein</topology>
    </subcellularLocation>
</comment>
<keyword evidence="6" id="KW-0333">Golgi apparatus</keyword>
<name>A0AAV1JK99_9NEOP</name>
<reference evidence="11 12" key="1">
    <citation type="submission" date="2023-11" db="EMBL/GenBank/DDBJ databases">
        <authorList>
            <person name="Okamura Y."/>
        </authorList>
    </citation>
    <scope>NUCLEOTIDE SEQUENCE [LARGE SCALE GENOMIC DNA]</scope>
</reference>
<dbReference type="InterPro" id="IPR038260">
    <property type="entry name" value="Vps53_C_sf"/>
</dbReference>
<comment type="caution">
    <text evidence="11">The sequence shown here is derived from an EMBL/GenBank/DDBJ whole genome shotgun (WGS) entry which is preliminary data.</text>
</comment>
<dbReference type="InterPro" id="IPR029044">
    <property type="entry name" value="Nucleotide-diphossugar_trans"/>
</dbReference>
<evidence type="ECO:0000256" key="2">
    <source>
        <dbReference type="ARBA" id="ARBA00004481"/>
    </source>
</evidence>
<evidence type="ECO:0000256" key="6">
    <source>
        <dbReference type="ARBA" id="ARBA00023034"/>
    </source>
</evidence>
<keyword evidence="12" id="KW-1185">Reference proteome</keyword>
<dbReference type="AlphaFoldDB" id="A0AAV1JK99"/>
<evidence type="ECO:0000256" key="3">
    <source>
        <dbReference type="ARBA" id="ARBA00008628"/>
    </source>
</evidence>
<feature type="domain" description="Vps53 C-terminal" evidence="10">
    <location>
        <begin position="688"/>
        <end position="772"/>
    </location>
</feature>
<dbReference type="EMBL" id="CAVLEF010000011">
    <property type="protein sequence ID" value="CAK1549089.1"/>
    <property type="molecule type" value="Genomic_DNA"/>
</dbReference>
<dbReference type="GO" id="GO:0010008">
    <property type="term" value="C:endosome membrane"/>
    <property type="evidence" value="ECO:0007669"/>
    <property type="project" value="UniProtKB-SubCell"/>
</dbReference>
<dbReference type="GO" id="GO:0042147">
    <property type="term" value="P:retrograde transport, endosome to Golgi"/>
    <property type="evidence" value="ECO:0007669"/>
    <property type="project" value="InterPro"/>
</dbReference>
<dbReference type="Pfam" id="PF16854">
    <property type="entry name" value="VPS53_C"/>
    <property type="match status" value="1"/>
</dbReference>
<dbReference type="InterPro" id="IPR001173">
    <property type="entry name" value="Glyco_trans_2-like"/>
</dbReference>
<dbReference type="GO" id="GO:0005829">
    <property type="term" value="C:cytosol"/>
    <property type="evidence" value="ECO:0007669"/>
    <property type="project" value="GOC"/>
</dbReference>
<evidence type="ECO:0000259" key="10">
    <source>
        <dbReference type="Pfam" id="PF16854"/>
    </source>
</evidence>
<evidence type="ECO:0000313" key="12">
    <source>
        <dbReference type="Proteomes" id="UP001497472"/>
    </source>
</evidence>
<dbReference type="InterPro" id="IPR007234">
    <property type="entry name" value="Vps53_N"/>
</dbReference>
<feature type="domain" description="Glycosyltransferase 2-like" evidence="8">
    <location>
        <begin position="960"/>
        <end position="1068"/>
    </location>
</feature>
<comment type="similarity">
    <text evidence="3">Belongs to the VPS53 family.</text>
</comment>
<evidence type="ECO:0000259" key="8">
    <source>
        <dbReference type="Pfam" id="PF00535"/>
    </source>
</evidence>
<protein>
    <recommendedName>
        <fullName evidence="4">Vacuolar protein sorting-associated protein 53 homolog</fullName>
    </recommendedName>
</protein>
<evidence type="ECO:0000256" key="1">
    <source>
        <dbReference type="ARBA" id="ARBA00004150"/>
    </source>
</evidence>
<evidence type="ECO:0000256" key="7">
    <source>
        <dbReference type="ARBA" id="ARBA00023136"/>
    </source>
</evidence>
<feature type="domain" description="Vps53 N-terminal" evidence="9">
    <location>
        <begin position="42"/>
        <end position="434"/>
    </location>
</feature>
<dbReference type="Gene3D" id="1.10.357.110">
    <property type="entry name" value="Vacuolar protein sorting-associated protein 53, C-terminus"/>
    <property type="match status" value="1"/>
</dbReference>
<evidence type="ECO:0000256" key="4">
    <source>
        <dbReference type="ARBA" id="ARBA00014103"/>
    </source>
</evidence>
<dbReference type="InterPro" id="IPR031745">
    <property type="entry name" value="Vps53_C"/>
</dbReference>
<dbReference type="InterPro" id="IPR039766">
    <property type="entry name" value="Vps53"/>
</dbReference>
<proteinExistence type="inferred from homology"/>
<dbReference type="Pfam" id="PF04100">
    <property type="entry name" value="Vps53_N"/>
    <property type="match status" value="1"/>
</dbReference>